<evidence type="ECO:0000256" key="1">
    <source>
        <dbReference type="SAM" id="MobiDB-lite"/>
    </source>
</evidence>
<gene>
    <name evidence="2" type="ORF">B5M45_30750</name>
</gene>
<dbReference type="EMBL" id="MZZM01000046">
    <property type="protein sequence ID" value="ORJ52571.1"/>
    <property type="molecule type" value="Genomic_DNA"/>
</dbReference>
<accession>A0A1X0XI53</accession>
<name>A0A1X0XI53_MYCSI</name>
<sequence>MSRLERGLARLRDMRFDLYAQPMRQVSLELKIVFFSIHLPIAGGKTLRVPMIATIGPMPDAAGEPNTDGGDTQPGQ</sequence>
<organism evidence="2 3">
    <name type="scientific">Mycobacterium simiae</name>
    <name type="common">Mycobacterium habana</name>
    <dbReference type="NCBI Taxonomy" id="1784"/>
    <lineage>
        <taxon>Bacteria</taxon>
        <taxon>Bacillati</taxon>
        <taxon>Actinomycetota</taxon>
        <taxon>Actinomycetes</taxon>
        <taxon>Mycobacteriales</taxon>
        <taxon>Mycobacteriaceae</taxon>
        <taxon>Mycobacterium</taxon>
        <taxon>Mycobacterium simiae complex</taxon>
    </lineage>
</organism>
<comment type="caution">
    <text evidence="2">The sequence shown here is derived from an EMBL/GenBank/DDBJ whole genome shotgun (WGS) entry which is preliminary data.</text>
</comment>
<dbReference type="Proteomes" id="UP000193040">
    <property type="component" value="Unassembled WGS sequence"/>
</dbReference>
<dbReference type="RefSeq" id="WP_084954166.1">
    <property type="nucleotide sequence ID" value="NZ_MZZM01000046.1"/>
</dbReference>
<reference evidence="2 3" key="1">
    <citation type="submission" date="2017-03" db="EMBL/GenBank/DDBJ databases">
        <title>Genomic insights into Mycobacterium simiae human colonization.</title>
        <authorList>
            <person name="Steffani J.L."/>
            <person name="Brunck M.E."/>
            <person name="Cruz E."/>
            <person name="Montiel R."/>
            <person name="Barona F."/>
        </authorList>
    </citation>
    <scope>NUCLEOTIDE SEQUENCE [LARGE SCALE GENOMIC DNA]</scope>
    <source>
        <strain evidence="2 3">MsiGto</strain>
    </source>
</reference>
<evidence type="ECO:0000313" key="2">
    <source>
        <dbReference type="EMBL" id="ORJ52571.1"/>
    </source>
</evidence>
<proteinExistence type="predicted"/>
<protein>
    <submittedName>
        <fullName evidence="2">Uncharacterized protein</fullName>
    </submittedName>
</protein>
<dbReference type="AlphaFoldDB" id="A0A1X0XI53"/>
<feature type="region of interest" description="Disordered" evidence="1">
    <location>
        <begin position="57"/>
        <end position="76"/>
    </location>
</feature>
<evidence type="ECO:0000313" key="3">
    <source>
        <dbReference type="Proteomes" id="UP000193040"/>
    </source>
</evidence>
<keyword evidence="3" id="KW-1185">Reference proteome</keyword>